<dbReference type="AlphaFoldDB" id="A0A564YEY5"/>
<reference evidence="2 3" key="1">
    <citation type="submission" date="2019-07" db="EMBL/GenBank/DDBJ databases">
        <authorList>
            <person name="Jastrzebski P J."/>
            <person name="Paukszto L."/>
            <person name="Jastrzebski P J."/>
        </authorList>
    </citation>
    <scope>NUCLEOTIDE SEQUENCE [LARGE SCALE GENOMIC DNA]</scope>
    <source>
        <strain evidence="2 3">WMS-il1</strain>
    </source>
</reference>
<evidence type="ECO:0000313" key="3">
    <source>
        <dbReference type="Proteomes" id="UP000321570"/>
    </source>
</evidence>
<organism evidence="2 3">
    <name type="scientific">Hymenolepis diminuta</name>
    <name type="common">Rat tapeworm</name>
    <dbReference type="NCBI Taxonomy" id="6216"/>
    <lineage>
        <taxon>Eukaryota</taxon>
        <taxon>Metazoa</taxon>
        <taxon>Spiralia</taxon>
        <taxon>Lophotrochozoa</taxon>
        <taxon>Platyhelminthes</taxon>
        <taxon>Cestoda</taxon>
        <taxon>Eucestoda</taxon>
        <taxon>Cyclophyllidea</taxon>
        <taxon>Hymenolepididae</taxon>
        <taxon>Hymenolepis</taxon>
    </lineage>
</organism>
<feature type="non-terminal residue" evidence="2">
    <location>
        <position position="67"/>
    </location>
</feature>
<evidence type="ECO:0000256" key="1">
    <source>
        <dbReference type="SAM" id="MobiDB-lite"/>
    </source>
</evidence>
<feature type="compositionally biased region" description="Polar residues" evidence="1">
    <location>
        <begin position="17"/>
        <end position="27"/>
    </location>
</feature>
<name>A0A564YEY5_HYMDI</name>
<feature type="compositionally biased region" description="Polar residues" evidence="1">
    <location>
        <begin position="57"/>
        <end position="67"/>
    </location>
</feature>
<sequence>MLKSRKKTCLPADKKSTASQYDNISAENRTHMKQTLRICSKFQNKHYETKRDKSSRSIKNNTYTVVE</sequence>
<gene>
    <name evidence="2" type="ORF">WMSIL1_LOCUS5738</name>
</gene>
<keyword evidence="3" id="KW-1185">Reference proteome</keyword>
<proteinExistence type="predicted"/>
<dbReference type="Proteomes" id="UP000321570">
    <property type="component" value="Unassembled WGS sequence"/>
</dbReference>
<dbReference type="EMBL" id="CABIJS010000188">
    <property type="protein sequence ID" value="VUZ45842.1"/>
    <property type="molecule type" value="Genomic_DNA"/>
</dbReference>
<protein>
    <submittedName>
        <fullName evidence="2">Uncharacterized protein</fullName>
    </submittedName>
</protein>
<feature type="region of interest" description="Disordered" evidence="1">
    <location>
        <begin position="1"/>
        <end position="28"/>
    </location>
</feature>
<feature type="region of interest" description="Disordered" evidence="1">
    <location>
        <begin position="46"/>
        <end position="67"/>
    </location>
</feature>
<accession>A0A564YEY5</accession>
<feature type="compositionally biased region" description="Basic and acidic residues" evidence="1">
    <location>
        <begin position="46"/>
        <end position="55"/>
    </location>
</feature>
<evidence type="ECO:0000313" key="2">
    <source>
        <dbReference type="EMBL" id="VUZ45842.1"/>
    </source>
</evidence>